<dbReference type="EMBL" id="DS989857">
    <property type="protein sequence ID" value="EDX73459.1"/>
    <property type="molecule type" value="Genomic_DNA"/>
</dbReference>
<feature type="transmembrane region" description="Helical" evidence="1">
    <location>
        <begin position="196"/>
        <end position="215"/>
    </location>
</feature>
<evidence type="ECO:0000256" key="1">
    <source>
        <dbReference type="SAM" id="Phobius"/>
    </source>
</evidence>
<feature type="transmembrane region" description="Helical" evidence="1">
    <location>
        <begin position="144"/>
        <end position="162"/>
    </location>
</feature>
<gene>
    <name evidence="2" type="ORF">MC7420_3633</name>
</gene>
<reference evidence="2 3" key="1">
    <citation type="submission" date="2008-07" db="EMBL/GenBank/DDBJ databases">
        <authorList>
            <person name="Tandeau de Marsac N."/>
            <person name="Ferriera S."/>
            <person name="Johnson J."/>
            <person name="Kravitz S."/>
            <person name="Beeson K."/>
            <person name="Sutton G."/>
            <person name="Rogers Y.-H."/>
            <person name="Friedman R."/>
            <person name="Frazier M."/>
            <person name="Venter J.C."/>
        </authorList>
    </citation>
    <scope>NUCLEOTIDE SEQUENCE [LARGE SCALE GENOMIC DNA]</scope>
    <source>
        <strain evidence="2 3">PCC 7420</strain>
    </source>
</reference>
<protein>
    <recommendedName>
        <fullName evidence="4">DUF3120 domain-containing protein</fullName>
    </recommendedName>
</protein>
<evidence type="ECO:0000313" key="2">
    <source>
        <dbReference type="EMBL" id="EDX73459.1"/>
    </source>
</evidence>
<dbReference type="InterPro" id="IPR021468">
    <property type="entry name" value="DUF3120"/>
</dbReference>
<accession>B4VX64</accession>
<dbReference type="eggNOG" id="ENOG502ZAA4">
    <property type="taxonomic scope" value="Bacteria"/>
</dbReference>
<evidence type="ECO:0000313" key="3">
    <source>
        <dbReference type="Proteomes" id="UP000003835"/>
    </source>
</evidence>
<keyword evidence="1" id="KW-1133">Transmembrane helix</keyword>
<keyword evidence="1" id="KW-0472">Membrane</keyword>
<proteinExistence type="predicted"/>
<keyword evidence="3" id="KW-1185">Reference proteome</keyword>
<feature type="transmembrane region" description="Helical" evidence="1">
    <location>
        <begin position="90"/>
        <end position="111"/>
    </location>
</feature>
<evidence type="ECO:0008006" key="4">
    <source>
        <dbReference type="Google" id="ProtNLM"/>
    </source>
</evidence>
<feature type="transmembrane region" description="Helical" evidence="1">
    <location>
        <begin position="40"/>
        <end position="58"/>
    </location>
</feature>
<name>B4VX64_9CYAN</name>
<keyword evidence="1" id="KW-0812">Transmembrane</keyword>
<feature type="transmembrane region" description="Helical" evidence="1">
    <location>
        <begin position="117"/>
        <end position="135"/>
    </location>
</feature>
<sequence length="246" mass="27365">MFSDTSSNYSDPSEEVWFLMSIRSPLNGLGIGSKARVQGWWLFAAASFLVSVPVFVQAPLVRQLPWLSLLLTLGWIWLGFKLLARPGMRVWGDLLLGFSWCWLAGSIYWGWLRAEPLLHLPIEAIGLPFALWGLWRGRGAVGNLFYLGSLFGTALTDVYFYLTDLIPYWRQIMDVDPALITPILQEAIAQVQTPWGISWAAVLGCTLGLVGCGALTRGQLPWWAFSGAVLSTILVDSLFWLAATLQ</sequence>
<dbReference type="STRING" id="118168.MC7420_3633"/>
<dbReference type="Proteomes" id="UP000003835">
    <property type="component" value="Unassembled WGS sequence"/>
</dbReference>
<dbReference type="AlphaFoldDB" id="B4VX64"/>
<dbReference type="HOGENOM" id="CLU_086048_0_0_3"/>
<dbReference type="Pfam" id="PF11318">
    <property type="entry name" value="DUF3120"/>
    <property type="match status" value="1"/>
</dbReference>
<organism evidence="2 3">
    <name type="scientific">Coleofasciculus chthonoplastes PCC 7420</name>
    <dbReference type="NCBI Taxonomy" id="118168"/>
    <lineage>
        <taxon>Bacteria</taxon>
        <taxon>Bacillati</taxon>
        <taxon>Cyanobacteriota</taxon>
        <taxon>Cyanophyceae</taxon>
        <taxon>Coleofasciculales</taxon>
        <taxon>Coleofasciculaceae</taxon>
        <taxon>Coleofasciculus</taxon>
    </lineage>
</organism>
<feature type="transmembrane region" description="Helical" evidence="1">
    <location>
        <begin position="222"/>
        <end position="243"/>
    </location>
</feature>
<feature type="transmembrane region" description="Helical" evidence="1">
    <location>
        <begin position="64"/>
        <end position="83"/>
    </location>
</feature>